<keyword evidence="3" id="KW-1185">Reference proteome</keyword>
<dbReference type="Gene3D" id="3.40.1260.10">
    <property type="entry name" value="DsrEFH-like"/>
    <property type="match status" value="1"/>
</dbReference>
<dbReference type="InterPro" id="IPR003787">
    <property type="entry name" value="Sulphur_relay_DsrE/F-like"/>
</dbReference>
<protein>
    <submittedName>
        <fullName evidence="2">Sulfurtransferase complex subunit TusC</fullName>
    </submittedName>
</protein>
<accession>A0A939DKM1</accession>
<evidence type="ECO:0000313" key="3">
    <source>
        <dbReference type="Proteomes" id="UP000664654"/>
    </source>
</evidence>
<evidence type="ECO:0000256" key="1">
    <source>
        <dbReference type="ARBA" id="ARBA00005996"/>
    </source>
</evidence>
<organism evidence="2 3">
    <name type="scientific">Bowmanella dokdonensis</name>
    <dbReference type="NCBI Taxonomy" id="751969"/>
    <lineage>
        <taxon>Bacteria</taxon>
        <taxon>Pseudomonadati</taxon>
        <taxon>Pseudomonadota</taxon>
        <taxon>Gammaproteobacteria</taxon>
        <taxon>Alteromonadales</taxon>
        <taxon>Alteromonadaceae</taxon>
        <taxon>Bowmanella</taxon>
    </lineage>
</organism>
<dbReference type="Proteomes" id="UP000664654">
    <property type="component" value="Unassembled WGS sequence"/>
</dbReference>
<dbReference type="NCBIfam" id="NF001238">
    <property type="entry name" value="PRK00211.1"/>
    <property type="match status" value="1"/>
</dbReference>
<reference evidence="2" key="1">
    <citation type="submission" date="2021-03" db="EMBL/GenBank/DDBJ databases">
        <title>novel species isolated from a fishpond in China.</title>
        <authorList>
            <person name="Lu H."/>
            <person name="Cai Z."/>
        </authorList>
    </citation>
    <scope>NUCLEOTIDE SEQUENCE</scope>
    <source>
        <strain evidence="2">JCM 30855</strain>
    </source>
</reference>
<dbReference type="Pfam" id="PF02635">
    <property type="entry name" value="DsrE"/>
    <property type="match status" value="1"/>
</dbReference>
<dbReference type="InterPro" id="IPR027396">
    <property type="entry name" value="DsrEFH-like"/>
</dbReference>
<dbReference type="SUPFAM" id="SSF75169">
    <property type="entry name" value="DsrEFH-like"/>
    <property type="match status" value="1"/>
</dbReference>
<name>A0A939DKM1_9ALTE</name>
<comment type="caution">
    <text evidence="2">The sequence shown here is derived from an EMBL/GenBank/DDBJ whole genome shotgun (WGS) entry which is preliminary data.</text>
</comment>
<dbReference type="PANTHER" id="PTHR38780">
    <property type="entry name" value="PROTEIN TUSC"/>
    <property type="match status" value="1"/>
</dbReference>
<dbReference type="EMBL" id="JAFKCV010000002">
    <property type="protein sequence ID" value="MBN7824464.1"/>
    <property type="molecule type" value="Genomic_DNA"/>
</dbReference>
<dbReference type="InterPro" id="IPR017462">
    <property type="entry name" value="Sulphur_relay_TusC/DsrF"/>
</dbReference>
<dbReference type="NCBIfam" id="TIGR03010">
    <property type="entry name" value="sulf_tusC_dsrF"/>
    <property type="match status" value="1"/>
</dbReference>
<comment type="similarity">
    <text evidence="1">Belongs to the DsrF/TusC family.</text>
</comment>
<proteinExistence type="inferred from homology"/>
<evidence type="ECO:0000313" key="2">
    <source>
        <dbReference type="EMBL" id="MBN7824464.1"/>
    </source>
</evidence>
<dbReference type="AlphaFoldDB" id="A0A939DKM1"/>
<dbReference type="PANTHER" id="PTHR38780:SF1">
    <property type="entry name" value="PROTEIN TUSC"/>
    <property type="match status" value="1"/>
</dbReference>
<sequence>MLMSSLAIVNQRGPHGSSQGQEALDLALVAGTFGLSVGLFFSRDGVFQLLKHQQPENILRKNYSKTFAALEFYDVDSIAVCAASLRERGLTSQSLCIEAELLEPQAFAQRISQFQHLVSF</sequence>
<gene>
    <name evidence="2" type="primary">tusC</name>
    <name evidence="2" type="ORF">J0A66_04415</name>
</gene>